<evidence type="ECO:0000313" key="2">
    <source>
        <dbReference type="Proteomes" id="UP001732700"/>
    </source>
</evidence>
<keyword evidence="2" id="KW-1185">Reference proteome</keyword>
<dbReference type="EnsemblPlants" id="AVESA.00010b.r2.6AG1066540.1">
    <property type="protein sequence ID" value="AVESA.00010b.r2.6AG1066540.1.CDS.1"/>
    <property type="gene ID" value="AVESA.00010b.r2.6AG1066540"/>
</dbReference>
<dbReference type="Proteomes" id="UP001732700">
    <property type="component" value="Chromosome 6A"/>
</dbReference>
<sequence length="213" mass="22659">MMEQEPRQHVGEALKEGEFSHGDGSGALVALVPDTTSQIDMRVDMAPLHCPEPGCGVLDSPLGLLNHFSTDHFRPIIILRYGVSWNLSLPLSQSWHVVVGQEDQSVFLVTPGKLGAMATAVSLVCVRAEGTAATTVPQFWCKLSVEHPGGDKVVLMASTVSSSTMLGGAPMPTQGMFLVVPQELISGEMLDISVRIDKVHHGQDDAAATTTSC</sequence>
<protein>
    <submittedName>
        <fullName evidence="1">Uncharacterized protein</fullName>
    </submittedName>
</protein>
<evidence type="ECO:0000313" key="1">
    <source>
        <dbReference type="EnsemblPlants" id="AVESA.00010b.r2.6AG1066540.1.CDS.1"/>
    </source>
</evidence>
<accession>A0ACD5YTV2</accession>
<reference evidence="1" key="1">
    <citation type="submission" date="2021-05" db="EMBL/GenBank/DDBJ databases">
        <authorList>
            <person name="Scholz U."/>
            <person name="Mascher M."/>
            <person name="Fiebig A."/>
        </authorList>
    </citation>
    <scope>NUCLEOTIDE SEQUENCE [LARGE SCALE GENOMIC DNA]</scope>
</reference>
<proteinExistence type="predicted"/>
<name>A0ACD5YTV2_AVESA</name>
<reference evidence="1" key="2">
    <citation type="submission" date="2025-09" db="UniProtKB">
        <authorList>
            <consortium name="EnsemblPlants"/>
        </authorList>
    </citation>
    <scope>IDENTIFICATION</scope>
</reference>
<organism evidence="1 2">
    <name type="scientific">Avena sativa</name>
    <name type="common">Oat</name>
    <dbReference type="NCBI Taxonomy" id="4498"/>
    <lineage>
        <taxon>Eukaryota</taxon>
        <taxon>Viridiplantae</taxon>
        <taxon>Streptophyta</taxon>
        <taxon>Embryophyta</taxon>
        <taxon>Tracheophyta</taxon>
        <taxon>Spermatophyta</taxon>
        <taxon>Magnoliopsida</taxon>
        <taxon>Liliopsida</taxon>
        <taxon>Poales</taxon>
        <taxon>Poaceae</taxon>
        <taxon>BOP clade</taxon>
        <taxon>Pooideae</taxon>
        <taxon>Poodae</taxon>
        <taxon>Poeae</taxon>
        <taxon>Poeae Chloroplast Group 1 (Aveneae type)</taxon>
        <taxon>Aveninae</taxon>
        <taxon>Avena</taxon>
    </lineage>
</organism>